<dbReference type="Gene3D" id="3.40.50.150">
    <property type="entry name" value="Vaccinia Virus protein VP39"/>
    <property type="match status" value="1"/>
</dbReference>
<gene>
    <name evidence="4" type="ORF">GCM10023321_39480</name>
</gene>
<evidence type="ECO:0000313" key="5">
    <source>
        <dbReference type="Proteomes" id="UP001428817"/>
    </source>
</evidence>
<proteinExistence type="predicted"/>
<dbReference type="Pfam" id="PF13578">
    <property type="entry name" value="Methyltransf_24"/>
    <property type="match status" value="1"/>
</dbReference>
<dbReference type="PROSITE" id="PS51682">
    <property type="entry name" value="SAM_OMT_I"/>
    <property type="match status" value="1"/>
</dbReference>
<evidence type="ECO:0000256" key="3">
    <source>
        <dbReference type="ARBA" id="ARBA00022691"/>
    </source>
</evidence>
<evidence type="ECO:0000256" key="1">
    <source>
        <dbReference type="ARBA" id="ARBA00022603"/>
    </source>
</evidence>
<keyword evidence="2" id="KW-0808">Transferase</keyword>
<sequence length="234" mass="25299">MNPTPEVLAMLDPRCAAVLERLYAEAENQPPPDLFEGAGDGLETVPVGAAFTAEQTRALDDQFMTLEKDQAAFCYLQARATRARTVVEFGTSFGLSTIWLAAAVRDNGGGVVIGTERVARKAEQARVNLREAGLEQYVDIRLGDARETLRDLDGPVDLLLNDGFPDVALDVHRVVTPALRPGALVITDNVGLMPDHYGPYLAFLRDPANGFISVQLPFHGGTEVSVRISPSPEI</sequence>
<dbReference type="SUPFAM" id="SSF53335">
    <property type="entry name" value="S-adenosyl-L-methionine-dependent methyltransferases"/>
    <property type="match status" value="1"/>
</dbReference>
<organism evidence="4 5">
    <name type="scientific">Pseudonocardia eucalypti</name>
    <dbReference type="NCBI Taxonomy" id="648755"/>
    <lineage>
        <taxon>Bacteria</taxon>
        <taxon>Bacillati</taxon>
        <taxon>Actinomycetota</taxon>
        <taxon>Actinomycetes</taxon>
        <taxon>Pseudonocardiales</taxon>
        <taxon>Pseudonocardiaceae</taxon>
        <taxon>Pseudonocardia</taxon>
    </lineage>
</organism>
<keyword evidence="1 4" id="KW-0489">Methyltransferase</keyword>
<dbReference type="EMBL" id="BAABJP010000018">
    <property type="protein sequence ID" value="GAA5159035.1"/>
    <property type="molecule type" value="Genomic_DNA"/>
</dbReference>
<keyword evidence="3" id="KW-0949">S-adenosyl-L-methionine</keyword>
<dbReference type="GO" id="GO:0008168">
    <property type="term" value="F:methyltransferase activity"/>
    <property type="evidence" value="ECO:0007669"/>
    <property type="project" value="UniProtKB-KW"/>
</dbReference>
<reference evidence="5" key="1">
    <citation type="journal article" date="2019" name="Int. J. Syst. Evol. Microbiol.">
        <title>The Global Catalogue of Microorganisms (GCM) 10K type strain sequencing project: providing services to taxonomists for standard genome sequencing and annotation.</title>
        <authorList>
            <consortium name="The Broad Institute Genomics Platform"/>
            <consortium name="The Broad Institute Genome Sequencing Center for Infectious Disease"/>
            <person name="Wu L."/>
            <person name="Ma J."/>
        </authorList>
    </citation>
    <scope>NUCLEOTIDE SEQUENCE [LARGE SCALE GENOMIC DNA]</scope>
    <source>
        <strain evidence="5">JCM 18303</strain>
    </source>
</reference>
<evidence type="ECO:0000256" key="2">
    <source>
        <dbReference type="ARBA" id="ARBA00022679"/>
    </source>
</evidence>
<dbReference type="CDD" id="cd02440">
    <property type="entry name" value="AdoMet_MTases"/>
    <property type="match status" value="1"/>
</dbReference>
<name>A0ABP9QC99_9PSEU</name>
<accession>A0ABP9QC99</accession>
<evidence type="ECO:0000313" key="4">
    <source>
        <dbReference type="EMBL" id="GAA5159035.1"/>
    </source>
</evidence>
<protein>
    <submittedName>
        <fullName evidence="4">Class I SAM-dependent methyltransferase</fullName>
    </submittedName>
</protein>
<dbReference type="InterPro" id="IPR002935">
    <property type="entry name" value="SAM_O-MeTrfase"/>
</dbReference>
<dbReference type="InterPro" id="IPR029063">
    <property type="entry name" value="SAM-dependent_MTases_sf"/>
</dbReference>
<dbReference type="PANTHER" id="PTHR43167:SF1">
    <property type="entry name" value="PUTATIVE (AFU_ORTHOLOGUE AFUA_6G01830)-RELATED"/>
    <property type="match status" value="1"/>
</dbReference>
<dbReference type="RefSeq" id="WP_345702957.1">
    <property type="nucleotide sequence ID" value="NZ_BAABJP010000018.1"/>
</dbReference>
<keyword evidence="5" id="KW-1185">Reference proteome</keyword>
<comment type="caution">
    <text evidence="4">The sequence shown here is derived from an EMBL/GenBank/DDBJ whole genome shotgun (WGS) entry which is preliminary data.</text>
</comment>
<dbReference type="GO" id="GO:0032259">
    <property type="term" value="P:methylation"/>
    <property type="evidence" value="ECO:0007669"/>
    <property type="project" value="UniProtKB-KW"/>
</dbReference>
<dbReference type="Proteomes" id="UP001428817">
    <property type="component" value="Unassembled WGS sequence"/>
</dbReference>
<dbReference type="PANTHER" id="PTHR43167">
    <property type="entry name" value="PUTATIVE (AFU_ORTHOLOGUE AFUA_6G01830)-RELATED"/>
    <property type="match status" value="1"/>
</dbReference>